<evidence type="ECO:0000259" key="1">
    <source>
        <dbReference type="Pfam" id="PF13360"/>
    </source>
</evidence>
<evidence type="ECO:0000313" key="2">
    <source>
        <dbReference type="EMBL" id="MCL6285028.1"/>
    </source>
</evidence>
<dbReference type="InterPro" id="IPR011047">
    <property type="entry name" value="Quinoprotein_ADH-like_sf"/>
</dbReference>
<dbReference type="SUPFAM" id="SSF50998">
    <property type="entry name" value="Quinoprotein alcohol dehydrogenase-like"/>
    <property type="match status" value="1"/>
</dbReference>
<name>A0ABT0Q796_9RHOB</name>
<dbReference type="SMART" id="SM00564">
    <property type="entry name" value="PQQ"/>
    <property type="match status" value="7"/>
</dbReference>
<dbReference type="InterPro" id="IPR015943">
    <property type="entry name" value="WD40/YVTN_repeat-like_dom_sf"/>
</dbReference>
<dbReference type="Gene3D" id="2.130.10.10">
    <property type="entry name" value="YVTN repeat-like/Quinoprotein amine dehydrogenase"/>
    <property type="match status" value="1"/>
</dbReference>
<organism evidence="2 3">
    <name type="scientific">Ruegeria spongiae</name>
    <dbReference type="NCBI Taxonomy" id="2942209"/>
    <lineage>
        <taxon>Bacteria</taxon>
        <taxon>Pseudomonadati</taxon>
        <taxon>Pseudomonadota</taxon>
        <taxon>Alphaproteobacteria</taxon>
        <taxon>Rhodobacterales</taxon>
        <taxon>Roseobacteraceae</taxon>
        <taxon>Ruegeria</taxon>
    </lineage>
</organism>
<keyword evidence="3" id="KW-1185">Reference proteome</keyword>
<dbReference type="InterPro" id="IPR002372">
    <property type="entry name" value="PQQ_rpt_dom"/>
</dbReference>
<dbReference type="InterPro" id="IPR018391">
    <property type="entry name" value="PQQ_b-propeller_rpt"/>
</dbReference>
<protein>
    <submittedName>
        <fullName evidence="2">PQQ-like beta-propeller repeat protein</fullName>
    </submittedName>
</protein>
<dbReference type="Pfam" id="PF13360">
    <property type="entry name" value="PQQ_2"/>
    <property type="match status" value="2"/>
</dbReference>
<gene>
    <name evidence="2" type="ORF">M3P21_15965</name>
</gene>
<dbReference type="PANTHER" id="PTHR34512:SF30">
    <property type="entry name" value="OUTER MEMBRANE PROTEIN ASSEMBLY FACTOR BAMB"/>
    <property type="match status" value="1"/>
</dbReference>
<proteinExistence type="predicted"/>
<feature type="domain" description="Pyrrolo-quinoline quinone repeat" evidence="1">
    <location>
        <begin position="120"/>
        <end position="355"/>
    </location>
</feature>
<dbReference type="Proteomes" id="UP001203880">
    <property type="component" value="Unassembled WGS sequence"/>
</dbReference>
<dbReference type="EMBL" id="JAMFMB010000021">
    <property type="protein sequence ID" value="MCL6285028.1"/>
    <property type="molecule type" value="Genomic_DNA"/>
</dbReference>
<sequence>MAILSLSRSGLAAFGALLLLSACQEPDQILPGKRETLRGAEVGQGEVSASKPIRLPAQKTNAAWPQSFGTPAYRTDNPALRATPQHIWTTPIGAGDSRRQRITADPVVGGGLIYTLDAAAQVTAVSPNGGVVWTRNLVPAGEGDGQATGGGMAFDKGTLYVSSGFGRLSALDATSGAVRWQQRLNATGSGTPTVRDGLLYLVAGDETGWAINTKDGRIAWQVEGTPSIGNVLGAPAPALTSDLVIFAFASGDIIASFRKGGLRRWSASVSGQRKGRAVARIADVTGGPVVVGSRVYVGNHSGRTVSLETQLGERQWTADEGAISPVWPAGDSIFQISDRGQLMRLSTSDGSVIWARDLPGFLRDKPRKRGEVVANYGPVLAGGRLVVASNDGFLRFFRPEDGTLLNQVEVPGGATTGPVVAGGTLYVVSAKGDLHAFR</sequence>
<evidence type="ECO:0000313" key="3">
    <source>
        <dbReference type="Proteomes" id="UP001203880"/>
    </source>
</evidence>
<comment type="caution">
    <text evidence="2">The sequence shown here is derived from an EMBL/GenBank/DDBJ whole genome shotgun (WGS) entry which is preliminary data.</text>
</comment>
<accession>A0ABT0Q796</accession>
<dbReference type="PANTHER" id="PTHR34512">
    <property type="entry name" value="CELL SURFACE PROTEIN"/>
    <property type="match status" value="1"/>
</dbReference>
<feature type="domain" description="Pyrrolo-quinoline quinone repeat" evidence="1">
    <location>
        <begin position="378"/>
        <end position="437"/>
    </location>
</feature>
<reference evidence="2" key="1">
    <citation type="submission" date="2022-05" db="EMBL/GenBank/DDBJ databases">
        <authorList>
            <person name="Park J.-S."/>
        </authorList>
    </citation>
    <scope>NUCLEOTIDE SEQUENCE</scope>
    <source>
        <strain evidence="2">2012CJ41-6</strain>
    </source>
</reference>